<dbReference type="Gene3D" id="3.30.420.340">
    <property type="entry name" value="UvrC, RNAse H endonuclease domain"/>
    <property type="match status" value="1"/>
</dbReference>
<dbReference type="PROSITE" id="PS50164">
    <property type="entry name" value="GIY_YIG"/>
    <property type="match status" value="1"/>
</dbReference>
<dbReference type="Gene3D" id="3.40.1440.10">
    <property type="entry name" value="GIY-YIG endonuclease"/>
    <property type="match status" value="1"/>
</dbReference>
<dbReference type="InterPro" id="IPR047296">
    <property type="entry name" value="GIY-YIG_UvrC_Cho"/>
</dbReference>
<evidence type="ECO:0000313" key="9">
    <source>
        <dbReference type="Proteomes" id="UP000789901"/>
    </source>
</evidence>
<proteinExistence type="inferred from homology"/>
<dbReference type="SMART" id="SM00465">
    <property type="entry name" value="GIYc"/>
    <property type="match status" value="1"/>
</dbReference>
<keyword evidence="9" id="KW-1185">Reference proteome</keyword>
<feature type="domain" description="GIY-YIG" evidence="6">
    <location>
        <begin position="473"/>
        <end position="548"/>
    </location>
</feature>
<feature type="region of interest" description="Disordered" evidence="4">
    <location>
        <begin position="1"/>
        <end position="23"/>
    </location>
</feature>
<name>A0ABN7VTP6_GIGMA</name>
<protein>
    <submittedName>
        <fullName evidence="8">20666_t:CDS:1</fullName>
    </submittedName>
</protein>
<evidence type="ECO:0000259" key="6">
    <source>
        <dbReference type="PROSITE" id="PS50164"/>
    </source>
</evidence>
<dbReference type="PROSITE" id="PS01031">
    <property type="entry name" value="SHSP"/>
    <property type="match status" value="1"/>
</dbReference>
<dbReference type="InterPro" id="IPR002068">
    <property type="entry name" value="A-crystallin/Hsp20_dom"/>
</dbReference>
<dbReference type="InterPro" id="IPR001162">
    <property type="entry name" value="UvrC_RNase_H_dom"/>
</dbReference>
<dbReference type="PANTHER" id="PTHR30562">
    <property type="entry name" value="UVRC/OXIDOREDUCTASE"/>
    <property type="match status" value="1"/>
</dbReference>
<dbReference type="EMBL" id="CAJVQB010021894">
    <property type="protein sequence ID" value="CAG8798247.1"/>
    <property type="molecule type" value="Genomic_DNA"/>
</dbReference>
<dbReference type="InterPro" id="IPR035901">
    <property type="entry name" value="GIY-YIG_endonuc_sf"/>
</dbReference>
<evidence type="ECO:0000259" key="7">
    <source>
        <dbReference type="PROSITE" id="PS50165"/>
    </source>
</evidence>
<dbReference type="InterPro" id="IPR038476">
    <property type="entry name" value="UvrC_RNase_H_dom_sf"/>
</dbReference>
<gene>
    <name evidence="8" type="ORF">GMARGA_LOCUS22557</name>
</gene>
<dbReference type="PROSITE" id="PS50165">
    <property type="entry name" value="UVRC"/>
    <property type="match status" value="1"/>
</dbReference>
<reference evidence="8 9" key="1">
    <citation type="submission" date="2021-06" db="EMBL/GenBank/DDBJ databases">
        <authorList>
            <person name="Kallberg Y."/>
            <person name="Tangrot J."/>
            <person name="Rosling A."/>
        </authorList>
    </citation>
    <scope>NUCLEOTIDE SEQUENCE [LARGE SCALE GENOMIC DNA]</scope>
    <source>
        <strain evidence="8 9">120-4 pot B 10/14</strain>
    </source>
</reference>
<comment type="similarity">
    <text evidence="1 2">Belongs to the small heat shock protein (HSP20) family.</text>
</comment>
<accession>A0ABN7VTP6</accession>
<dbReference type="Proteomes" id="UP000789901">
    <property type="component" value="Unassembled WGS sequence"/>
</dbReference>
<dbReference type="Pfam" id="PF08459">
    <property type="entry name" value="UvrC_RNaseH_dom"/>
    <property type="match status" value="1"/>
</dbReference>
<feature type="domain" description="SHSP" evidence="5">
    <location>
        <begin position="348"/>
        <end position="463"/>
    </location>
</feature>
<dbReference type="SUPFAM" id="SSF82771">
    <property type="entry name" value="GIY-YIG endonuclease"/>
    <property type="match status" value="1"/>
</dbReference>
<dbReference type="SUPFAM" id="SSF49764">
    <property type="entry name" value="HSP20-like chaperones"/>
    <property type="match status" value="1"/>
</dbReference>
<sequence length="963" mass="111893">RTELKAVLKENRENDHKPGEKEQKISELNKTITKQQKSNRELFDEKISLLRALEEKKGEISVLQVHNGELQLEVDYWATEFQAASEMLTHYQEQLEAEENHDTLYAEPENIAPDQESPKEDKSLLREFVRVGEDEDAAKKEKLMNSENDWRKITEIISSFKIKRFKQRVRTSSSSSGYSQNYRSRTATPSRSNIFSEPALAKVLVPLAEKSKIRRLKSESGSFKIVNENLEKQVAEISPKLDIKSEVLKDLELAKSSVETKLKKAEEEKKAVEEKLKNFENTIKQELADKDKIIIRERAAITFLYKCISVMNKSINLVKRNHYRGLRNLQNTLDRFFNEARWPVRSEEWEEDFFLPSELSEDKNHFFLKIHLPAVEKENTKIEVNNRILRVFGERKEKKVVEGDKKHYSEVFYGTFSRDYSLPENADSANIKASFENGVLTITIPKSLESRTQEIKVPKISAEIKKKLANLSPQCGCYLFTNQQGEIIYIGKARNLKNRISSYWQKTPISDYFQQQIQDFNIILTQNVKEALILEQNLIKKHQPRFNVLLKDSNYYPYLEITAEKNPRYKVVRKIDPQKKSSYFGPFPDGSKAREILQLLERLFPLAKCKGNLGKPCFYYTISQCSGHCWQVVDKSYYEKTRKQISQFFQGQTQEIKKKILHSLRKNIKDLAFEIAQKEKKILDNIDFFTSKQNVEFQQNNDYDFLGIHSEEVSASSAGGSENIITLFLLIYRYGKLTNTAEASFPVWTDPDEIIQSYLYQFYQKNLPPQILYLPKTINGQDLLAEELVNKNPVLVEISKFLSLPTPYYIECLDVSNLYKQDVVAGFLAFTNGEKDLRRSKLYKIDNAENDSDIARIKKAVAAHCQKFSAEKKPNLLIVDGGKEQVKAAQQVLKSLELPVLVIGLVKNEKHRTTKIITSELMELDFGPHERIRNFFTNCQEEVHRYALNFHRRLHRQSVLKKD</sequence>
<dbReference type="Pfam" id="PF00011">
    <property type="entry name" value="HSP20"/>
    <property type="match status" value="1"/>
</dbReference>
<organism evidence="8 9">
    <name type="scientific">Gigaspora margarita</name>
    <dbReference type="NCBI Taxonomy" id="4874"/>
    <lineage>
        <taxon>Eukaryota</taxon>
        <taxon>Fungi</taxon>
        <taxon>Fungi incertae sedis</taxon>
        <taxon>Mucoromycota</taxon>
        <taxon>Glomeromycotina</taxon>
        <taxon>Glomeromycetes</taxon>
        <taxon>Diversisporales</taxon>
        <taxon>Gigasporaceae</taxon>
        <taxon>Gigaspora</taxon>
    </lineage>
</organism>
<dbReference type="InterPro" id="IPR000305">
    <property type="entry name" value="GIY-YIG_endonuc"/>
</dbReference>
<feature type="coiled-coil region" evidence="3">
    <location>
        <begin position="248"/>
        <end position="289"/>
    </location>
</feature>
<evidence type="ECO:0000256" key="3">
    <source>
        <dbReference type="SAM" id="Coils"/>
    </source>
</evidence>
<dbReference type="CDD" id="cd06464">
    <property type="entry name" value="ACD_sHsps-like"/>
    <property type="match status" value="1"/>
</dbReference>
<dbReference type="PANTHER" id="PTHR30562:SF1">
    <property type="entry name" value="UVRABC SYSTEM PROTEIN C"/>
    <property type="match status" value="1"/>
</dbReference>
<dbReference type="InterPro" id="IPR008978">
    <property type="entry name" value="HSP20-like_chaperone"/>
</dbReference>
<dbReference type="Pfam" id="PF01541">
    <property type="entry name" value="GIY-YIG"/>
    <property type="match status" value="1"/>
</dbReference>
<comment type="caution">
    <text evidence="8">The sequence shown here is derived from an EMBL/GenBank/DDBJ whole genome shotgun (WGS) entry which is preliminary data.</text>
</comment>
<keyword evidence="3" id="KW-0175">Coiled coil</keyword>
<dbReference type="CDD" id="cd10434">
    <property type="entry name" value="GIY-YIG_UvrC_Cho"/>
    <property type="match status" value="1"/>
</dbReference>
<feature type="domain" description="UvrC family homology region profile" evidence="7">
    <location>
        <begin position="790"/>
        <end position="893"/>
    </location>
</feature>
<evidence type="ECO:0000259" key="5">
    <source>
        <dbReference type="PROSITE" id="PS01031"/>
    </source>
</evidence>
<dbReference type="Gene3D" id="2.60.40.790">
    <property type="match status" value="1"/>
</dbReference>
<evidence type="ECO:0000313" key="8">
    <source>
        <dbReference type="EMBL" id="CAG8798247.1"/>
    </source>
</evidence>
<evidence type="ECO:0000256" key="4">
    <source>
        <dbReference type="SAM" id="MobiDB-lite"/>
    </source>
</evidence>
<evidence type="ECO:0000256" key="2">
    <source>
        <dbReference type="RuleBase" id="RU003616"/>
    </source>
</evidence>
<evidence type="ECO:0000256" key="1">
    <source>
        <dbReference type="PROSITE-ProRule" id="PRU00285"/>
    </source>
</evidence>
<dbReference type="InterPro" id="IPR050066">
    <property type="entry name" value="UvrABC_protein_C"/>
</dbReference>
<feature type="non-terminal residue" evidence="8">
    <location>
        <position position="1"/>
    </location>
</feature>